<dbReference type="GO" id="GO:0005829">
    <property type="term" value="C:cytosol"/>
    <property type="evidence" value="ECO:0007669"/>
    <property type="project" value="TreeGrafter"/>
</dbReference>
<dbReference type="GO" id="GO:0005524">
    <property type="term" value="F:ATP binding"/>
    <property type="evidence" value="ECO:0007669"/>
    <property type="project" value="UniProtKB-UniRule"/>
</dbReference>
<dbReference type="GO" id="GO:0016226">
    <property type="term" value="P:iron-sulfur cluster assembly"/>
    <property type="evidence" value="ECO:0007669"/>
    <property type="project" value="InterPro"/>
</dbReference>
<dbReference type="Gene3D" id="3.40.50.300">
    <property type="entry name" value="P-loop containing nucleotide triphosphate hydrolases"/>
    <property type="match status" value="1"/>
</dbReference>
<protein>
    <recommendedName>
        <fullName evidence="6">Iron-sulfur cluster carrier protein</fullName>
    </recommendedName>
</protein>
<evidence type="ECO:0000256" key="3">
    <source>
        <dbReference type="ARBA" id="ARBA00022840"/>
    </source>
</evidence>
<comment type="subunit">
    <text evidence="6">Homodimer.</text>
</comment>
<evidence type="ECO:0000313" key="7">
    <source>
        <dbReference type="EMBL" id="GAK56840.1"/>
    </source>
</evidence>
<dbReference type="GO" id="GO:0046872">
    <property type="term" value="F:metal ion binding"/>
    <property type="evidence" value="ECO:0007669"/>
    <property type="project" value="UniProtKB-KW"/>
</dbReference>
<keyword evidence="6" id="KW-0378">Hydrolase</keyword>
<keyword evidence="4 6" id="KW-0408">Iron</keyword>
<dbReference type="SUPFAM" id="SSF52540">
    <property type="entry name" value="P-loop containing nucleoside triphosphate hydrolases"/>
    <property type="match status" value="1"/>
</dbReference>
<sequence>MSTQEEQKQQQEARLQEQLEQIKHTLVVMSGKGGVGKSTVTTNVAVALAQRNYKVGLIDADIHGPNIPKMFGIERSQLMSTGNKFKPVMYYPNLKLVSVALLLQSTDEAVIWRGPLKHSLIRQFLSDIQWGQLDYLVVDLPPGTGDEPLSVAQTIKRVSGAIIVTTPQDVAVLDAKKTATFAVKLNMPIIGIVENMSGFICPHCGKLTDIFKSGGGEKAAEELGVPFLGKIPFDPQMVDLCDAGKPYIEKLPNSEIAQVFAQIADQCEQG</sequence>
<evidence type="ECO:0000256" key="5">
    <source>
        <dbReference type="ARBA" id="ARBA00023014"/>
    </source>
</evidence>
<dbReference type="AlphaFoldDB" id="A0A081BWY5"/>
<dbReference type="InterPro" id="IPR033756">
    <property type="entry name" value="YlxH/NBP35"/>
</dbReference>
<comment type="function">
    <text evidence="6">Binds and transfers iron-sulfur (Fe-S) clusters to target apoproteins. Can hydrolyze ATP.</text>
</comment>
<dbReference type="InterPro" id="IPR019591">
    <property type="entry name" value="Mrp/NBP35_ATP-bd"/>
</dbReference>
<dbReference type="InterPro" id="IPR027417">
    <property type="entry name" value="P-loop_NTPase"/>
</dbReference>
<keyword evidence="5 6" id="KW-0411">Iron-sulfur</keyword>
<accession>A0A081BWY5</accession>
<dbReference type="GO" id="GO:0140663">
    <property type="term" value="F:ATP-dependent FeS chaperone activity"/>
    <property type="evidence" value="ECO:0007669"/>
    <property type="project" value="InterPro"/>
</dbReference>
<evidence type="ECO:0000256" key="6">
    <source>
        <dbReference type="HAMAP-Rule" id="MF_02040"/>
    </source>
</evidence>
<dbReference type="eggNOG" id="COG0489">
    <property type="taxonomic scope" value="Bacteria"/>
</dbReference>
<evidence type="ECO:0000256" key="4">
    <source>
        <dbReference type="ARBA" id="ARBA00023004"/>
    </source>
</evidence>
<gene>
    <name evidence="7" type="ORF">U27_03804</name>
</gene>
<dbReference type="HOGENOM" id="CLU_024839_0_1_0"/>
<evidence type="ECO:0000256" key="2">
    <source>
        <dbReference type="ARBA" id="ARBA00022741"/>
    </source>
</evidence>
<organism evidence="7">
    <name type="scientific">Vecturithrix granuli</name>
    <dbReference type="NCBI Taxonomy" id="1499967"/>
    <lineage>
        <taxon>Bacteria</taxon>
        <taxon>Candidatus Moduliflexota</taxon>
        <taxon>Candidatus Vecturitrichia</taxon>
        <taxon>Candidatus Vecturitrichales</taxon>
        <taxon>Candidatus Vecturitrichaceae</taxon>
        <taxon>Candidatus Vecturithrix</taxon>
    </lineage>
</organism>
<name>A0A081BWY5_VECG1</name>
<dbReference type="PANTHER" id="PTHR23264">
    <property type="entry name" value="NUCLEOTIDE-BINDING PROTEIN NBP35 YEAST -RELATED"/>
    <property type="match status" value="1"/>
</dbReference>
<dbReference type="Pfam" id="PF10609">
    <property type="entry name" value="ParA"/>
    <property type="match status" value="1"/>
</dbReference>
<dbReference type="CDD" id="cd02037">
    <property type="entry name" value="Mrp_NBP35"/>
    <property type="match status" value="1"/>
</dbReference>
<proteinExistence type="inferred from homology"/>
<dbReference type="STRING" id="1499967.U27_03804"/>
<keyword evidence="3 6" id="KW-0067">ATP-binding</keyword>
<dbReference type="EMBL" id="DF820465">
    <property type="protein sequence ID" value="GAK56840.1"/>
    <property type="molecule type" value="Genomic_DNA"/>
</dbReference>
<dbReference type="HAMAP" id="MF_02040">
    <property type="entry name" value="Mrp_NBP35"/>
    <property type="match status" value="1"/>
</dbReference>
<evidence type="ECO:0000313" key="8">
    <source>
        <dbReference type="Proteomes" id="UP000030661"/>
    </source>
</evidence>
<keyword evidence="1 6" id="KW-0479">Metal-binding</keyword>
<dbReference type="GO" id="GO:0016887">
    <property type="term" value="F:ATP hydrolysis activity"/>
    <property type="evidence" value="ECO:0007669"/>
    <property type="project" value="UniProtKB-UniRule"/>
</dbReference>
<dbReference type="PROSITE" id="PS01215">
    <property type="entry name" value="MRP"/>
    <property type="match status" value="1"/>
</dbReference>
<comment type="similarity">
    <text evidence="6">Belongs to the Mrp/NBP35 ATP-binding proteins family.</text>
</comment>
<dbReference type="InterPro" id="IPR000808">
    <property type="entry name" value="Mrp-like_CS"/>
</dbReference>
<keyword evidence="8" id="KW-1185">Reference proteome</keyword>
<dbReference type="FunFam" id="3.40.50.300:FF:001119">
    <property type="entry name" value="Iron-sulfur cluster carrier protein"/>
    <property type="match status" value="1"/>
</dbReference>
<evidence type="ECO:0000256" key="1">
    <source>
        <dbReference type="ARBA" id="ARBA00022723"/>
    </source>
</evidence>
<dbReference type="Proteomes" id="UP000030661">
    <property type="component" value="Unassembled WGS sequence"/>
</dbReference>
<keyword evidence="2 6" id="KW-0547">Nucleotide-binding</keyword>
<dbReference type="PANTHER" id="PTHR23264:SF19">
    <property type="entry name" value="CYTOSOLIC FE-S CLUSTER ASSEMBLY FACTOR NUBP2"/>
    <property type="match status" value="1"/>
</dbReference>
<feature type="binding site" evidence="6">
    <location>
        <begin position="31"/>
        <end position="38"/>
    </location>
    <ligand>
        <name>ATP</name>
        <dbReference type="ChEBI" id="CHEBI:30616"/>
    </ligand>
</feature>
<reference evidence="7" key="1">
    <citation type="journal article" date="2015" name="PeerJ">
        <title>First genomic representation of candidate bacterial phylum KSB3 points to enhanced environmental sensing as a trigger of wastewater bulking.</title>
        <authorList>
            <person name="Sekiguchi Y."/>
            <person name="Ohashi A."/>
            <person name="Parks D.H."/>
            <person name="Yamauchi T."/>
            <person name="Tyson G.W."/>
            <person name="Hugenholtz P."/>
        </authorList>
    </citation>
    <scope>NUCLEOTIDE SEQUENCE [LARGE SCALE GENOMIC DNA]</scope>
</reference>
<dbReference type="GO" id="GO:0051536">
    <property type="term" value="F:iron-sulfur cluster binding"/>
    <property type="evidence" value="ECO:0007669"/>
    <property type="project" value="UniProtKB-UniRule"/>
</dbReference>